<evidence type="ECO:0000256" key="1">
    <source>
        <dbReference type="SAM" id="MobiDB-lite"/>
    </source>
</evidence>
<keyword evidence="2" id="KW-0472">Membrane</keyword>
<proteinExistence type="predicted"/>
<organism evidence="3 4">
    <name type="scientific">Nonomuraea monospora</name>
    <dbReference type="NCBI Taxonomy" id="568818"/>
    <lineage>
        <taxon>Bacteria</taxon>
        <taxon>Bacillati</taxon>
        <taxon>Actinomycetota</taxon>
        <taxon>Actinomycetes</taxon>
        <taxon>Streptosporangiales</taxon>
        <taxon>Streptosporangiaceae</taxon>
        <taxon>Nonomuraea</taxon>
    </lineage>
</organism>
<feature type="compositionally biased region" description="Basic and acidic residues" evidence="1">
    <location>
        <begin position="556"/>
        <end position="623"/>
    </location>
</feature>
<feature type="compositionally biased region" description="Low complexity" evidence="1">
    <location>
        <begin position="411"/>
        <end position="437"/>
    </location>
</feature>
<feature type="compositionally biased region" description="Low complexity" evidence="1">
    <location>
        <begin position="1219"/>
        <end position="1229"/>
    </location>
</feature>
<keyword evidence="4" id="KW-1185">Reference proteome</keyword>
<evidence type="ECO:0000313" key="4">
    <source>
        <dbReference type="Proteomes" id="UP001499843"/>
    </source>
</evidence>
<evidence type="ECO:0000256" key="2">
    <source>
        <dbReference type="SAM" id="Phobius"/>
    </source>
</evidence>
<feature type="region of interest" description="Disordered" evidence="1">
    <location>
        <begin position="344"/>
        <end position="469"/>
    </location>
</feature>
<feature type="compositionally biased region" description="Low complexity" evidence="1">
    <location>
        <begin position="368"/>
        <end position="401"/>
    </location>
</feature>
<feature type="transmembrane region" description="Helical" evidence="2">
    <location>
        <begin position="120"/>
        <end position="142"/>
    </location>
</feature>
<dbReference type="RefSeq" id="WP_344490553.1">
    <property type="nucleotide sequence ID" value="NZ_BAAAQX010000037.1"/>
</dbReference>
<keyword evidence="2" id="KW-0812">Transmembrane</keyword>
<name>A0ABN3CXI1_9ACTN</name>
<feature type="compositionally biased region" description="Polar residues" evidence="1">
    <location>
        <begin position="734"/>
        <end position="743"/>
    </location>
</feature>
<keyword evidence="2" id="KW-1133">Transmembrane helix</keyword>
<sequence length="1662" mass="176283">MPLDLSLVPEVVRPIAQPLTGGALPAADVGGIIAEARTMEELADALAEIKADDAGAIMRQLRDGLWKGVAKETFEQVFAALSGHDGPGSPEALLDLLEQALRDEARSLREHGVRMQHTEWMIYASLALLGAMIIRLLVWIYVNGPAVLGMIQHNTLLTKVSIQTLKRLVLINMLKFGGIVSGLDLGVQIAQQFWGDREAGDFDYASLAMSAGSGALTGALFAGANAGLSRLLSREMVYVASKAELAVRDKFVAIGQSMYGQALLGGVTGTAGAVPGLALSGQLDAAHLGYTFISGVAGGLDVPASARVSYSPMQAVASLGGRSGDGAAAGDGSSSVRHSVTALAQHGSQGQDLQHAQAGQAEQRSQSAQAGQDGQGTQAGQDGQDGQGTQAGQDTQAGQATHAGRHAQATQHAEAGQAGRHAQAAQHAQATQAGQHAPVERQGGVGPVGDRSSSPPAEARGGVLPAHRGETIVGEVVRRHDTLLPAGPAHAADESAGRGGVVAERGPVGEVAPVRTDAAPPGELSRGSALPATVPAVNAVHHVVESDAQDTAEWDTAERDTAERGTAERGTAERGTAERNTAERDTAQRDTAERKTPERDTSERNTAERDTAEGEAAQREAVRDAGGGVLRPAPHVQAEGGTQPVADQHTSTASRTSADRTELPGNRTELPSTHAVAPAARTAPGDRQADGHTPIADPRPRNFAEAAAMVHRWTPGDGASGRDGASTRIERLLNGQNTNSRPSDGTAPNGHPPDGHPPDGRPSDRRPSDGRPSDGHPSDGHPSDGHPSDGHPSDGTAPIGRASDGDPPGNGRQDGGLLDEQLLEHGRYIMRNLPVQNESDATAAALAVLSTSLRAENPRRAIDDLSTRLFGGRGDIDALVELHHEAERQGMAPGAARGDAEVAEVLNRTMEQDRHRWLGYLHRSLLPTTTVEDTRAAGIIVEAMGPLVTPSTVSAFTRPMMETAGVQTVRQLFPFVRAAHERGLLPPASAGERAFQEAMRGFKLNDPRLWNGLLVAENYALAGLGDDGVRLLSALNDVVRHPETGMGRRVVLPLERLAGEVGQAGSVEQLIRLAGDARAHGADPAHAPGVRELVDSLTAHRSRDPYLWDGLRLATEYGVPRVADAEARALARLSELTAAQPPSRIWVFDPLRRLADEAGLGHSVEGLARRAAEAGQNGLDLFGPVDRRQVLDTLRPPRLAAEPPGALRPPGLAEERPGALRPPGLAGEAPGEGGSRAASRWGSAESLHDLPASTVRKAREAASGHHAHAEQEHHRNQSRLRRASADAFGTDPRIIAERRWVASLEARERSWQRWPETPEVSFTRDFEAYIRAYDQAVARGLRGEAVIPYLYENATAGLGARDGGRGFGLEIEYDTPPGATDDLALAIPRALYEAGLTIDATAHAYHTTKDRGYRSGPPGGRGLWLLENDSTVLGELVSPILYDEPETWANLRLACEIIRAHGGVATVRTGGHIHVSTHDYHHIVANYASVLDYADRHTDTLYRLGHNPEREGHRGQKWCRPYAPPSAGYTSIGQVRDLHTRDAAVNTFGVAGKPTDHIEFRMWDGSLDPAVIQAQVKVSLALVEAAFRNAILDLPPNDGRHDALGAHAGLRDLGSVADTSREGSLSFRRLMDELFWRAADKEQLTALYAITRWADAREEAQP</sequence>
<feature type="region of interest" description="Disordered" evidence="1">
    <location>
        <begin position="544"/>
        <end position="817"/>
    </location>
</feature>
<dbReference type="Proteomes" id="UP001499843">
    <property type="component" value="Unassembled WGS sequence"/>
</dbReference>
<feature type="region of interest" description="Disordered" evidence="1">
    <location>
        <begin position="1194"/>
        <end position="1281"/>
    </location>
</feature>
<reference evidence="3 4" key="1">
    <citation type="journal article" date="2019" name="Int. J. Syst. Evol. Microbiol.">
        <title>The Global Catalogue of Microorganisms (GCM) 10K type strain sequencing project: providing services to taxonomists for standard genome sequencing and annotation.</title>
        <authorList>
            <consortium name="The Broad Institute Genomics Platform"/>
            <consortium name="The Broad Institute Genome Sequencing Center for Infectious Disease"/>
            <person name="Wu L."/>
            <person name="Ma J."/>
        </authorList>
    </citation>
    <scope>NUCLEOTIDE SEQUENCE [LARGE SCALE GENOMIC DNA]</scope>
    <source>
        <strain evidence="3 4">JCM 16114</strain>
    </source>
</reference>
<protein>
    <submittedName>
        <fullName evidence="3">Uncharacterized protein</fullName>
    </submittedName>
</protein>
<evidence type="ECO:0000313" key="3">
    <source>
        <dbReference type="EMBL" id="GAA2213950.1"/>
    </source>
</evidence>
<feature type="compositionally biased region" description="Basic and acidic residues" evidence="1">
    <location>
        <begin position="753"/>
        <end position="792"/>
    </location>
</feature>
<comment type="caution">
    <text evidence="3">The sequence shown here is derived from an EMBL/GenBank/DDBJ whole genome shotgun (WGS) entry which is preliminary data.</text>
</comment>
<dbReference type="EMBL" id="BAAAQX010000037">
    <property type="protein sequence ID" value="GAA2213950.1"/>
    <property type="molecule type" value="Genomic_DNA"/>
</dbReference>
<feature type="compositionally biased region" description="Basic and acidic residues" evidence="1">
    <location>
        <begin position="1257"/>
        <end position="1275"/>
    </location>
</feature>
<accession>A0ABN3CXI1</accession>
<gene>
    <name evidence="3" type="ORF">GCM10009850_094140</name>
</gene>
<feature type="region of interest" description="Disordered" evidence="1">
    <location>
        <begin position="487"/>
        <end position="529"/>
    </location>
</feature>